<dbReference type="STRING" id="126957.T1JB11"/>
<dbReference type="EnsemblMetazoa" id="SMAR010941-RA">
    <property type="protein sequence ID" value="SMAR010941-PA"/>
    <property type="gene ID" value="SMAR010941"/>
</dbReference>
<dbReference type="InterPro" id="IPR036322">
    <property type="entry name" value="WD40_repeat_dom_sf"/>
</dbReference>
<evidence type="ECO:0000256" key="1">
    <source>
        <dbReference type="ARBA" id="ARBA00004906"/>
    </source>
</evidence>
<dbReference type="GO" id="GO:0007095">
    <property type="term" value="P:mitotic G2 DNA damage checkpoint signaling"/>
    <property type="evidence" value="ECO:0007669"/>
    <property type="project" value="TreeGrafter"/>
</dbReference>
<dbReference type="GO" id="GO:0030674">
    <property type="term" value="F:protein-macromolecule adaptor activity"/>
    <property type="evidence" value="ECO:0007669"/>
    <property type="project" value="TreeGrafter"/>
</dbReference>
<feature type="repeat" description="WD" evidence="6">
    <location>
        <begin position="156"/>
        <end position="198"/>
    </location>
</feature>
<dbReference type="SUPFAM" id="SSF50978">
    <property type="entry name" value="WD40 repeat-like"/>
    <property type="match status" value="1"/>
</dbReference>
<dbReference type="InterPro" id="IPR001680">
    <property type="entry name" value="WD40_rpt"/>
</dbReference>
<dbReference type="CDD" id="cd00200">
    <property type="entry name" value="WD40"/>
    <property type="match status" value="1"/>
</dbReference>
<reference evidence="8" key="2">
    <citation type="submission" date="2015-02" db="UniProtKB">
        <authorList>
            <consortium name="EnsemblMetazoa"/>
        </authorList>
    </citation>
    <scope>IDENTIFICATION</scope>
</reference>
<dbReference type="InterPro" id="IPR019775">
    <property type="entry name" value="WD40_repeat_CS"/>
</dbReference>
<feature type="repeat" description="WD" evidence="6">
    <location>
        <begin position="365"/>
        <end position="398"/>
    </location>
</feature>
<keyword evidence="4" id="KW-0833">Ubl conjugation pathway</keyword>
<keyword evidence="9" id="KW-1185">Reference proteome</keyword>
<dbReference type="EMBL" id="JH432007">
    <property type="status" value="NOT_ANNOTATED_CDS"/>
    <property type="molecule type" value="Genomic_DNA"/>
</dbReference>
<accession>T1JB11</accession>
<dbReference type="AlphaFoldDB" id="T1JB11"/>
<dbReference type="GO" id="GO:0043161">
    <property type="term" value="P:proteasome-mediated ubiquitin-dependent protein catabolic process"/>
    <property type="evidence" value="ECO:0007669"/>
    <property type="project" value="TreeGrafter"/>
</dbReference>
<organism evidence="8 9">
    <name type="scientific">Strigamia maritima</name>
    <name type="common">European centipede</name>
    <name type="synonym">Geophilus maritimus</name>
    <dbReference type="NCBI Taxonomy" id="126957"/>
    <lineage>
        <taxon>Eukaryota</taxon>
        <taxon>Metazoa</taxon>
        <taxon>Ecdysozoa</taxon>
        <taxon>Arthropoda</taxon>
        <taxon>Myriapoda</taxon>
        <taxon>Chilopoda</taxon>
        <taxon>Pleurostigmophora</taxon>
        <taxon>Geophilomorpha</taxon>
        <taxon>Linotaeniidae</taxon>
        <taxon>Strigamia</taxon>
    </lineage>
</organism>
<evidence type="ECO:0000256" key="7">
    <source>
        <dbReference type="SAM" id="MobiDB-lite"/>
    </source>
</evidence>
<feature type="repeat" description="WD" evidence="6">
    <location>
        <begin position="223"/>
        <end position="264"/>
    </location>
</feature>
<feature type="compositionally biased region" description="Polar residues" evidence="7">
    <location>
        <begin position="560"/>
        <end position="572"/>
    </location>
</feature>
<dbReference type="eggNOG" id="KOG0321">
    <property type="taxonomic scope" value="Eukaryota"/>
</dbReference>
<dbReference type="Gene3D" id="2.130.10.10">
    <property type="entry name" value="YVTN repeat-like/Quinoprotein amine dehydrogenase"/>
    <property type="match status" value="2"/>
</dbReference>
<comment type="similarity">
    <text evidence="5">Belongs to the WD repeat cdt2 family.</text>
</comment>
<dbReference type="GO" id="GO:0005634">
    <property type="term" value="C:nucleus"/>
    <property type="evidence" value="ECO:0007669"/>
    <property type="project" value="TreeGrafter"/>
</dbReference>
<protein>
    <submittedName>
        <fullName evidence="8">Uncharacterized protein</fullName>
    </submittedName>
</protein>
<evidence type="ECO:0000256" key="6">
    <source>
        <dbReference type="PROSITE-ProRule" id="PRU00221"/>
    </source>
</evidence>
<dbReference type="OMA" id="PRTPNNW"/>
<dbReference type="Proteomes" id="UP000014500">
    <property type="component" value="Unassembled WGS sequence"/>
</dbReference>
<evidence type="ECO:0000313" key="8">
    <source>
        <dbReference type="EnsemblMetazoa" id="SMAR010941-PA"/>
    </source>
</evidence>
<dbReference type="PANTHER" id="PTHR22852">
    <property type="entry name" value="LETHAL 2 DENTICLELESS PROTEIN RETINOIC ACID-REGULATED NUCLEAR MATRIX-ASSOCIATED PROTEIN"/>
    <property type="match status" value="1"/>
</dbReference>
<proteinExistence type="inferred from homology"/>
<name>T1JB11_STRMM</name>
<dbReference type="PANTHER" id="PTHR22852:SF0">
    <property type="entry name" value="DENTICLELESS PROTEIN HOMOLOG"/>
    <property type="match status" value="1"/>
</dbReference>
<dbReference type="PROSITE" id="PS50294">
    <property type="entry name" value="WD_REPEATS_REGION"/>
    <property type="match status" value="3"/>
</dbReference>
<dbReference type="SMART" id="SM00320">
    <property type="entry name" value="WD40"/>
    <property type="match status" value="5"/>
</dbReference>
<evidence type="ECO:0000256" key="4">
    <source>
        <dbReference type="ARBA" id="ARBA00022786"/>
    </source>
</evidence>
<comment type="pathway">
    <text evidence="1">Protein modification; protein ubiquitination.</text>
</comment>
<dbReference type="Pfam" id="PF00400">
    <property type="entry name" value="WD40"/>
    <property type="match status" value="5"/>
</dbReference>
<evidence type="ECO:0000313" key="9">
    <source>
        <dbReference type="Proteomes" id="UP000014500"/>
    </source>
</evidence>
<dbReference type="PhylomeDB" id="T1JB11"/>
<evidence type="ECO:0000256" key="3">
    <source>
        <dbReference type="ARBA" id="ARBA00022737"/>
    </source>
</evidence>
<keyword evidence="3" id="KW-0677">Repeat</keyword>
<sequence length="625" mass="70407">MDVLTYFDNRKIGCLDSGLWKRKSTNNDFGKLNVNFLLSKMRCNWEDDHLTIGIRQAADTALDEEFYEYPVPAFAAKFCPIAGQEQFLAVCTEEGTVNIMNTNLHGDSAYVSSLQAHENAVFDVCWVPGERNILAVSGDRTASIWDVEQEKLVSKFSGHVASVKWADFRPMDKTVFATAARDGYIIIWDTRSKKADNIIRKGHAIPKASPKINKRNKSPEVAVRDGYQSVTAVVFQDEHTLLSAGSSDGNIKVWDIRKNYTNHTQLPLAKHTIARKNSKTIGYSSLLFDSRRRYLFASGCDSVIYQYNCWNYSSVPVNTFTGHQNRTFFVKSAISPDDQYLLSGSSDNFAYIWAISHPGEPIFKLDGHVAEVTAVAWSMDPVPRIATCADDMRLKLWNSCPEGVPLSTENAQMGCVLKTPKSEVVTCVQTPCRPIKVRRLFQSAGHINLDTPANSTPTKRAKRRIHQENAHKTTPRKKICSPFKAVLSPSKIARNEDNIRRKLAFDQRSPIKCEIRSPTFNLPNSVMSPVSRSASSAVSPVVKSKECGINWLMQITQQQEQVKQSPKSSLNKKNIRRKLNRASPKNSKRLCDFSCVIRRIIHRPFFIISLLHHQKLRGCDVIASY</sequence>
<reference evidence="9" key="1">
    <citation type="submission" date="2011-05" db="EMBL/GenBank/DDBJ databases">
        <authorList>
            <person name="Richards S.R."/>
            <person name="Qu J."/>
            <person name="Jiang H."/>
            <person name="Jhangiani S.N."/>
            <person name="Agravi P."/>
            <person name="Goodspeed R."/>
            <person name="Gross S."/>
            <person name="Mandapat C."/>
            <person name="Jackson L."/>
            <person name="Mathew T."/>
            <person name="Pu L."/>
            <person name="Thornton R."/>
            <person name="Saada N."/>
            <person name="Wilczek-Boney K.B."/>
            <person name="Lee S."/>
            <person name="Kovar C."/>
            <person name="Wu Y."/>
            <person name="Scherer S.E."/>
            <person name="Worley K.C."/>
            <person name="Muzny D.M."/>
            <person name="Gibbs R."/>
        </authorList>
    </citation>
    <scope>NUCLEOTIDE SEQUENCE</scope>
    <source>
        <strain evidence="9">Brora</strain>
    </source>
</reference>
<dbReference type="InterPro" id="IPR051865">
    <property type="entry name" value="WD-repeat_CDT2_adapter"/>
</dbReference>
<evidence type="ECO:0000256" key="2">
    <source>
        <dbReference type="ARBA" id="ARBA00022574"/>
    </source>
</evidence>
<feature type="repeat" description="WD" evidence="6">
    <location>
        <begin position="114"/>
        <end position="155"/>
    </location>
</feature>
<dbReference type="PROSITE" id="PS00678">
    <property type="entry name" value="WD_REPEATS_1"/>
    <property type="match status" value="2"/>
</dbReference>
<dbReference type="PROSITE" id="PS50082">
    <property type="entry name" value="WD_REPEATS_2"/>
    <property type="match status" value="4"/>
</dbReference>
<keyword evidence="2 6" id="KW-0853">WD repeat</keyword>
<dbReference type="InterPro" id="IPR015943">
    <property type="entry name" value="WD40/YVTN_repeat-like_dom_sf"/>
</dbReference>
<evidence type="ECO:0000256" key="5">
    <source>
        <dbReference type="ARBA" id="ARBA00038344"/>
    </source>
</evidence>
<feature type="region of interest" description="Disordered" evidence="7">
    <location>
        <begin position="560"/>
        <end position="583"/>
    </location>
</feature>
<dbReference type="HOGENOM" id="CLU_023407_1_0_1"/>